<evidence type="ECO:0000256" key="3">
    <source>
        <dbReference type="ARBA" id="ARBA00022448"/>
    </source>
</evidence>
<dbReference type="CDD" id="cd06550">
    <property type="entry name" value="TM_ABC_iron-siderophores_like"/>
    <property type="match status" value="1"/>
</dbReference>
<evidence type="ECO:0000313" key="9">
    <source>
        <dbReference type="EMBL" id="GAT33974.1"/>
    </source>
</evidence>
<feature type="transmembrane region" description="Helical" evidence="8">
    <location>
        <begin position="93"/>
        <end position="111"/>
    </location>
</feature>
<organism evidence="9 10">
    <name type="scientific">Terrimicrobium sacchariphilum</name>
    <dbReference type="NCBI Taxonomy" id="690879"/>
    <lineage>
        <taxon>Bacteria</taxon>
        <taxon>Pseudomonadati</taxon>
        <taxon>Verrucomicrobiota</taxon>
        <taxon>Terrimicrobiia</taxon>
        <taxon>Terrimicrobiales</taxon>
        <taxon>Terrimicrobiaceae</taxon>
        <taxon>Terrimicrobium</taxon>
    </lineage>
</organism>
<evidence type="ECO:0000256" key="7">
    <source>
        <dbReference type="ARBA" id="ARBA00023136"/>
    </source>
</evidence>
<dbReference type="Proteomes" id="UP000076023">
    <property type="component" value="Unassembled WGS sequence"/>
</dbReference>
<feature type="transmembrane region" description="Helical" evidence="8">
    <location>
        <begin position="240"/>
        <end position="267"/>
    </location>
</feature>
<dbReference type="PANTHER" id="PTHR30472">
    <property type="entry name" value="FERRIC ENTEROBACTIN TRANSPORT SYSTEM PERMEASE PROTEIN"/>
    <property type="match status" value="1"/>
</dbReference>
<dbReference type="InterPro" id="IPR000522">
    <property type="entry name" value="ABC_transptr_permease_BtuC"/>
</dbReference>
<keyword evidence="7 8" id="KW-0472">Membrane</keyword>
<dbReference type="STRING" id="690879.TSACC_22396"/>
<sequence>MRARTAWVLPGFAALLAIVVILALGAGRFGIGWLELGQLVTGHAADTDAPRWGNIFFQLRLPRILAAALVGSSLAVAGASYQAMFANPLVSPNLCGVLAGSSFGAALGMVISTSWIVVQISTFVCGLAAVGVALGIAAFFRRSSDPMLILVLGGVVATALFSALLAIVKYLADPYDKLPSIVYWLMGSFALSEWSLLARTVLPMLMALGVLMAIAGRLNVLSLGDEPARALGLSAGTLRLVAILMATILSSLTVVIGGEIGWIGLIIPHAARLLTGPDNRLLLPASALLGAAFLVGVDTAARTLFRSEIPVGIITALLGVVTFIAVLGRVRKGWAS</sequence>
<dbReference type="SUPFAM" id="SSF81345">
    <property type="entry name" value="ABC transporter involved in vitamin B12 uptake, BtuC"/>
    <property type="match status" value="1"/>
</dbReference>
<evidence type="ECO:0000256" key="6">
    <source>
        <dbReference type="ARBA" id="ARBA00022989"/>
    </source>
</evidence>
<feature type="transmembrane region" description="Helical" evidence="8">
    <location>
        <begin position="7"/>
        <end position="31"/>
    </location>
</feature>
<evidence type="ECO:0000256" key="5">
    <source>
        <dbReference type="ARBA" id="ARBA00022692"/>
    </source>
</evidence>
<dbReference type="GO" id="GO:0033214">
    <property type="term" value="P:siderophore-iron import into cell"/>
    <property type="evidence" value="ECO:0007669"/>
    <property type="project" value="TreeGrafter"/>
</dbReference>
<dbReference type="GO" id="GO:0022857">
    <property type="term" value="F:transmembrane transporter activity"/>
    <property type="evidence" value="ECO:0007669"/>
    <property type="project" value="InterPro"/>
</dbReference>
<keyword evidence="10" id="KW-1185">Reference proteome</keyword>
<protein>
    <submittedName>
        <fullName evidence="9">Iron complex transport system permease protein</fullName>
    </submittedName>
</protein>
<proteinExistence type="inferred from homology"/>
<comment type="caution">
    <text evidence="9">The sequence shown here is derived from an EMBL/GenBank/DDBJ whole genome shotgun (WGS) entry which is preliminary data.</text>
</comment>
<comment type="similarity">
    <text evidence="2">Belongs to the binding-protein-dependent transport system permease family. FecCD subfamily.</text>
</comment>
<dbReference type="OrthoDB" id="9811721at2"/>
<gene>
    <name evidence="9" type="ORF">TSACC_22396</name>
</gene>
<name>A0A146GAX2_TERSA</name>
<evidence type="ECO:0000256" key="8">
    <source>
        <dbReference type="SAM" id="Phobius"/>
    </source>
</evidence>
<evidence type="ECO:0000256" key="1">
    <source>
        <dbReference type="ARBA" id="ARBA00004651"/>
    </source>
</evidence>
<evidence type="ECO:0000256" key="4">
    <source>
        <dbReference type="ARBA" id="ARBA00022475"/>
    </source>
</evidence>
<dbReference type="Pfam" id="PF01032">
    <property type="entry name" value="FecCD"/>
    <property type="match status" value="1"/>
</dbReference>
<dbReference type="GO" id="GO:0005886">
    <property type="term" value="C:plasma membrane"/>
    <property type="evidence" value="ECO:0007669"/>
    <property type="project" value="UniProtKB-SubCell"/>
</dbReference>
<keyword evidence="3" id="KW-0813">Transport</keyword>
<dbReference type="RefSeq" id="WP_075079651.1">
    <property type="nucleotide sequence ID" value="NZ_BDCO01000002.1"/>
</dbReference>
<feature type="transmembrane region" description="Helical" evidence="8">
    <location>
        <begin position="204"/>
        <end position="220"/>
    </location>
</feature>
<keyword evidence="5 8" id="KW-0812">Transmembrane</keyword>
<dbReference type="InterPro" id="IPR037294">
    <property type="entry name" value="ABC_BtuC-like"/>
</dbReference>
<feature type="transmembrane region" description="Helical" evidence="8">
    <location>
        <begin position="117"/>
        <end position="140"/>
    </location>
</feature>
<dbReference type="EMBL" id="BDCO01000002">
    <property type="protein sequence ID" value="GAT33974.1"/>
    <property type="molecule type" value="Genomic_DNA"/>
</dbReference>
<accession>A0A146GAX2</accession>
<feature type="transmembrane region" description="Helical" evidence="8">
    <location>
        <begin position="279"/>
        <end position="297"/>
    </location>
</feature>
<dbReference type="Gene3D" id="1.10.3470.10">
    <property type="entry name" value="ABC transporter involved in vitamin B12 uptake, BtuC"/>
    <property type="match status" value="1"/>
</dbReference>
<feature type="transmembrane region" description="Helical" evidence="8">
    <location>
        <begin position="309"/>
        <end position="330"/>
    </location>
</feature>
<feature type="transmembrane region" description="Helical" evidence="8">
    <location>
        <begin position="147"/>
        <end position="168"/>
    </location>
</feature>
<keyword evidence="4" id="KW-1003">Cell membrane</keyword>
<evidence type="ECO:0000256" key="2">
    <source>
        <dbReference type="ARBA" id="ARBA00007935"/>
    </source>
</evidence>
<comment type="subcellular location">
    <subcellularLocation>
        <location evidence="1">Cell membrane</location>
        <topology evidence="1">Multi-pass membrane protein</topology>
    </subcellularLocation>
</comment>
<dbReference type="PANTHER" id="PTHR30472:SF70">
    <property type="entry name" value="MOLYBDATE IMPORT SYSTEM PERMEASE PROTEIN MOLB"/>
    <property type="match status" value="1"/>
</dbReference>
<dbReference type="AlphaFoldDB" id="A0A146GAX2"/>
<dbReference type="InParanoid" id="A0A146GAX2"/>
<reference evidence="10" key="1">
    <citation type="journal article" date="2017" name="Genome Announc.">
        <title>Draft Genome Sequence of Terrimicrobium sacchariphilum NM-5T, a Facultative Anaerobic Soil Bacterium of the Class Spartobacteria.</title>
        <authorList>
            <person name="Qiu Y.L."/>
            <person name="Tourlousse D.M."/>
            <person name="Matsuura N."/>
            <person name="Ohashi A."/>
            <person name="Sekiguchi Y."/>
        </authorList>
    </citation>
    <scope>NUCLEOTIDE SEQUENCE [LARGE SCALE GENOMIC DNA]</scope>
    <source>
        <strain evidence="10">NM-5</strain>
    </source>
</reference>
<evidence type="ECO:0000313" key="10">
    <source>
        <dbReference type="Proteomes" id="UP000076023"/>
    </source>
</evidence>
<keyword evidence="6 8" id="KW-1133">Transmembrane helix</keyword>
<feature type="transmembrane region" description="Helical" evidence="8">
    <location>
        <begin position="61"/>
        <end position="81"/>
    </location>
</feature>